<dbReference type="AlphaFoldDB" id="A0A346PGB4"/>
<protein>
    <recommendedName>
        <fullName evidence="2">Amphi-Trp domain-containing protein</fullName>
    </recommendedName>
</protein>
<dbReference type="EMBL" id="CP024047">
    <property type="protein sequence ID" value="AXR78559.1"/>
    <property type="molecule type" value="Genomic_DNA"/>
</dbReference>
<feature type="domain" description="Amphi-Trp" evidence="2">
    <location>
        <begin position="9"/>
        <end position="84"/>
    </location>
</feature>
<name>A0A346PGB4_9EURY</name>
<evidence type="ECO:0000313" key="3">
    <source>
        <dbReference type="EMBL" id="AXR78559.1"/>
    </source>
</evidence>
<organism evidence="3 4">
    <name type="scientific">Natrarchaeobaculum sulfurireducens</name>
    <dbReference type="NCBI Taxonomy" id="2044521"/>
    <lineage>
        <taxon>Archaea</taxon>
        <taxon>Methanobacteriati</taxon>
        <taxon>Methanobacteriota</taxon>
        <taxon>Stenosarchaea group</taxon>
        <taxon>Halobacteria</taxon>
        <taxon>Halobacteriales</taxon>
        <taxon>Natrialbaceae</taxon>
        <taxon>Natrarchaeobaculum</taxon>
    </lineage>
</organism>
<accession>A0A346PGB4</accession>
<evidence type="ECO:0000313" key="4">
    <source>
        <dbReference type="Proteomes" id="UP000258707"/>
    </source>
</evidence>
<proteinExistence type="predicted"/>
<dbReference type="Pfam" id="PF20068">
    <property type="entry name" value="Amphi-Trp"/>
    <property type="match status" value="1"/>
</dbReference>
<dbReference type="NCBIfam" id="TIGR04354">
    <property type="entry name" value="amphi-Trp"/>
    <property type="match status" value="1"/>
</dbReference>
<dbReference type="Proteomes" id="UP000258707">
    <property type="component" value="Chromosome"/>
</dbReference>
<feature type="region of interest" description="Disordered" evidence="1">
    <location>
        <begin position="1"/>
        <end position="20"/>
    </location>
</feature>
<dbReference type="InterPro" id="IPR027598">
    <property type="entry name" value="Amphi-Trp_dom"/>
</dbReference>
<feature type="compositionally biased region" description="Basic and acidic residues" evidence="1">
    <location>
        <begin position="8"/>
        <end position="18"/>
    </location>
</feature>
<evidence type="ECO:0000256" key="1">
    <source>
        <dbReference type="SAM" id="MobiDB-lite"/>
    </source>
</evidence>
<gene>
    <name evidence="3" type="ORF">AArc1_2243</name>
</gene>
<reference evidence="4" key="1">
    <citation type="submission" date="2017-10" db="EMBL/GenBank/DDBJ databases">
        <title>Phenotypic and genomic properties of facultatively anaerobic sulfur-reducing natronoarchaea from hypersaline soda lakes.</title>
        <authorList>
            <person name="Sorokin D.Y."/>
            <person name="Kublanov I.V."/>
            <person name="Roman P."/>
            <person name="Sinninghe Damste J.S."/>
            <person name="Golyshin P.N."/>
            <person name="Rojo D."/>
            <person name="Ciordia S."/>
            <person name="Mena Md.C."/>
            <person name="Ferrer M."/>
            <person name="Messina E."/>
            <person name="Smedile F."/>
            <person name="La Spada G."/>
            <person name="La Cono V."/>
            <person name="Yakimov M.M."/>
        </authorList>
    </citation>
    <scope>NUCLEOTIDE SEQUENCE [LARGE SCALE GENOMIC DNA]</scope>
    <source>
        <strain evidence="4">AArc1</strain>
    </source>
</reference>
<dbReference type="KEGG" id="nan:AArc1_2243"/>
<sequence>MDMAETTAHSDEVTREEASELLQELAREVHTEGTAAVRVGNKVLTLSPPSAVEYGIEVEERSPMLGGDRETITVTLEWEIDETES</sequence>
<evidence type="ECO:0000259" key="2">
    <source>
        <dbReference type="Pfam" id="PF20068"/>
    </source>
</evidence>